<accession>K1VJ54</accession>
<dbReference type="PRINTS" id="PR00405">
    <property type="entry name" value="REVINTRACTNG"/>
</dbReference>
<evidence type="ECO:0000256" key="1">
    <source>
        <dbReference type="ARBA" id="ARBA00022468"/>
    </source>
</evidence>
<dbReference type="Gene3D" id="1.10.220.150">
    <property type="entry name" value="Arf GTPase activating protein"/>
    <property type="match status" value="1"/>
</dbReference>
<dbReference type="GO" id="GO:0008270">
    <property type="term" value="F:zinc ion binding"/>
    <property type="evidence" value="ECO:0007669"/>
    <property type="project" value="UniProtKB-KW"/>
</dbReference>
<dbReference type="Pfam" id="PF01412">
    <property type="entry name" value="ArfGap"/>
    <property type="match status" value="1"/>
</dbReference>
<dbReference type="InterPro" id="IPR045258">
    <property type="entry name" value="ACAP1/2/3-like"/>
</dbReference>
<dbReference type="InParanoid" id="K1VJ54"/>
<dbReference type="EMBL" id="AMBO01000334">
    <property type="protein sequence ID" value="EKD00811.1"/>
    <property type="molecule type" value="Genomic_DNA"/>
</dbReference>
<proteinExistence type="predicted"/>
<dbReference type="SUPFAM" id="SSF57863">
    <property type="entry name" value="ArfGap/RecO-like zinc finger"/>
    <property type="match status" value="1"/>
</dbReference>
<dbReference type="PROSITE" id="PS50003">
    <property type="entry name" value="PH_DOMAIN"/>
    <property type="match status" value="1"/>
</dbReference>
<dbReference type="PROSITE" id="PS50115">
    <property type="entry name" value="ARFGAP"/>
    <property type="match status" value="1"/>
</dbReference>
<feature type="region of interest" description="Disordered" evidence="6">
    <location>
        <begin position="89"/>
        <end position="186"/>
    </location>
</feature>
<keyword evidence="3 5" id="KW-0863">Zinc-finger</keyword>
<feature type="compositionally biased region" description="Basic residues" evidence="6">
    <location>
        <begin position="148"/>
        <end position="158"/>
    </location>
</feature>
<dbReference type="OrthoDB" id="10266696at2759"/>
<dbReference type="PANTHER" id="PTHR23180">
    <property type="entry name" value="CENTAURIN/ARF"/>
    <property type="match status" value="1"/>
</dbReference>
<dbReference type="HOGENOM" id="CLU_654142_0_0_1"/>
<gene>
    <name evidence="9" type="ORF">A1Q2_05003</name>
</gene>
<organism evidence="9 10">
    <name type="scientific">Trichosporon asahii var. asahii (strain CBS 8904)</name>
    <name type="common">Yeast</name>
    <dbReference type="NCBI Taxonomy" id="1220162"/>
    <lineage>
        <taxon>Eukaryota</taxon>
        <taxon>Fungi</taxon>
        <taxon>Dikarya</taxon>
        <taxon>Basidiomycota</taxon>
        <taxon>Agaricomycotina</taxon>
        <taxon>Tremellomycetes</taxon>
        <taxon>Trichosporonales</taxon>
        <taxon>Trichosporonaceae</taxon>
        <taxon>Trichosporon</taxon>
    </lineage>
</organism>
<dbReference type="SUPFAM" id="SSF50729">
    <property type="entry name" value="PH domain-like"/>
    <property type="match status" value="1"/>
</dbReference>
<evidence type="ECO:0000256" key="4">
    <source>
        <dbReference type="ARBA" id="ARBA00022833"/>
    </source>
</evidence>
<keyword evidence="1" id="KW-0343">GTPase activation</keyword>
<comment type="caution">
    <text evidence="9">The sequence shown here is derived from an EMBL/GenBank/DDBJ whole genome shotgun (WGS) entry which is preliminary data.</text>
</comment>
<keyword evidence="10" id="KW-1185">Reference proteome</keyword>
<dbReference type="FunFam" id="1.10.220.150:FF:000009">
    <property type="entry name" value="stromal membrane-associated protein 1 isoform X1"/>
    <property type="match status" value="1"/>
</dbReference>
<evidence type="ECO:0000259" key="8">
    <source>
        <dbReference type="PROSITE" id="PS50115"/>
    </source>
</evidence>
<dbReference type="Gene3D" id="2.30.29.30">
    <property type="entry name" value="Pleckstrin-homology domain (PH domain)/Phosphotyrosine-binding domain (PTB)"/>
    <property type="match status" value="1"/>
</dbReference>
<dbReference type="SMART" id="SM00105">
    <property type="entry name" value="ArfGap"/>
    <property type="match status" value="1"/>
</dbReference>
<evidence type="ECO:0008006" key="11">
    <source>
        <dbReference type="Google" id="ProtNLM"/>
    </source>
</evidence>
<keyword evidence="2" id="KW-0479">Metal-binding</keyword>
<dbReference type="eggNOG" id="KOG0703">
    <property type="taxonomic scope" value="Eukaryota"/>
</dbReference>
<dbReference type="STRING" id="1220162.K1VJ54"/>
<evidence type="ECO:0000256" key="6">
    <source>
        <dbReference type="SAM" id="MobiDB-lite"/>
    </source>
</evidence>
<name>K1VJ54_TRIAC</name>
<reference evidence="9 10" key="1">
    <citation type="journal article" date="2012" name="Eukaryot. Cell">
        <title>Genome sequence of the Trichosporon asahii environmental strain CBS 8904.</title>
        <authorList>
            <person name="Yang R.Y."/>
            <person name="Li H.T."/>
            <person name="Zhu H."/>
            <person name="Zhou G.P."/>
            <person name="Wang M."/>
            <person name="Wang L."/>
        </authorList>
    </citation>
    <scope>NUCLEOTIDE SEQUENCE [LARGE SCALE GENOMIC DNA]</scope>
    <source>
        <strain evidence="9 10">CBS 8904</strain>
    </source>
</reference>
<evidence type="ECO:0000256" key="3">
    <source>
        <dbReference type="ARBA" id="ARBA00022771"/>
    </source>
</evidence>
<protein>
    <recommendedName>
        <fullName evidence="11">Zinc finger protein</fullName>
    </recommendedName>
</protein>
<feature type="region of interest" description="Disordered" evidence="6">
    <location>
        <begin position="220"/>
        <end position="259"/>
    </location>
</feature>
<feature type="domain" description="Arf-GAP" evidence="8">
    <location>
        <begin position="294"/>
        <end position="417"/>
    </location>
</feature>
<dbReference type="AlphaFoldDB" id="K1VJ54"/>
<keyword evidence="4" id="KW-0862">Zinc</keyword>
<sequence>MYEYKDGGPNKPESASTVIDLKFASVREGRGTDRRFVFEIVTPSHGRRLYQALSEADMKTWIYALCNAIEACINGTSTLRSLNDVKKLAPPDFDDDDTLPVRKGSGQSDRDRRLPIPPAVKQNTSRHSLPAPPRPAPPRGESSTPRGGQHRQSLKNRIKSSAELAGDKLGSKSGGKANRNSMDLQQRPAFMYANSFNHREEYYDMESDIERRVYEMAGLQRDARDAREQAPSSSGHSQVQHSQTSHSQQGQPQPQYPDTNLASLRALSPVLGSPGLPPGMEEQTVDVEPVKLDKALLRQIADTGANARCADCGKRTKSSRWATQSLRDMPMVMFLCIRCCGLHRGLGTHISKPRSVDLDNWAPEAIQLAQDWGNARGNAFWERNKPIDLVPSDEDIQDYIQAKYVEARWVAEVDRELLGL</sequence>
<dbReference type="InterPro" id="IPR038508">
    <property type="entry name" value="ArfGAP_dom_sf"/>
</dbReference>
<dbReference type="InterPro" id="IPR001849">
    <property type="entry name" value="PH_domain"/>
</dbReference>
<evidence type="ECO:0000259" key="7">
    <source>
        <dbReference type="PROSITE" id="PS50003"/>
    </source>
</evidence>
<dbReference type="CDD" id="cd08204">
    <property type="entry name" value="ArfGap"/>
    <property type="match status" value="1"/>
</dbReference>
<feature type="domain" description="PH" evidence="7">
    <location>
        <begin position="1"/>
        <end position="70"/>
    </location>
</feature>
<dbReference type="Proteomes" id="UP000006757">
    <property type="component" value="Unassembled WGS sequence"/>
</dbReference>
<evidence type="ECO:0000256" key="5">
    <source>
        <dbReference type="PROSITE-ProRule" id="PRU00288"/>
    </source>
</evidence>
<evidence type="ECO:0000313" key="9">
    <source>
        <dbReference type="EMBL" id="EKD00811.1"/>
    </source>
</evidence>
<dbReference type="InterPro" id="IPR037278">
    <property type="entry name" value="ARFGAP/RecO"/>
</dbReference>
<dbReference type="InterPro" id="IPR011993">
    <property type="entry name" value="PH-like_dom_sf"/>
</dbReference>
<dbReference type="PANTHER" id="PTHR23180:SF160">
    <property type="entry name" value="ADP-RIBOSYLATION FACTOR GTPASE-ACTIVATING PROTEIN EFFECTOR PROTEIN 1"/>
    <property type="match status" value="1"/>
</dbReference>
<dbReference type="GO" id="GO:0005096">
    <property type="term" value="F:GTPase activator activity"/>
    <property type="evidence" value="ECO:0007669"/>
    <property type="project" value="UniProtKB-KW"/>
</dbReference>
<evidence type="ECO:0000256" key="2">
    <source>
        <dbReference type="ARBA" id="ARBA00022723"/>
    </source>
</evidence>
<feature type="compositionally biased region" description="Low complexity" evidence="6">
    <location>
        <begin position="231"/>
        <end position="253"/>
    </location>
</feature>
<dbReference type="Pfam" id="PF00169">
    <property type="entry name" value="PH"/>
    <property type="match status" value="1"/>
</dbReference>
<evidence type="ECO:0000313" key="10">
    <source>
        <dbReference type="Proteomes" id="UP000006757"/>
    </source>
</evidence>
<dbReference type="InterPro" id="IPR001164">
    <property type="entry name" value="ArfGAP_dom"/>
</dbReference>